<dbReference type="InterPro" id="IPR052021">
    <property type="entry name" value="Type-I_RS_S_subunit"/>
</dbReference>
<proteinExistence type="inferred from homology"/>
<dbReference type="GO" id="GO:0003677">
    <property type="term" value="F:DNA binding"/>
    <property type="evidence" value="ECO:0007669"/>
    <property type="project" value="UniProtKB-KW"/>
</dbReference>
<dbReference type="AlphaFoldDB" id="A0A0Q3LZ20"/>
<dbReference type="Proteomes" id="UP000051562">
    <property type="component" value="Unassembled WGS sequence"/>
</dbReference>
<sequence>MSTNPETVKLSSIADLIGTQVDPRDRPQSLYIGLEHVASSRFIRVGGGLAADVQSSKFAFKQGDVLYGKLRPYLDKAILAEQDGVCTTELLVLRAKDGIDPRFLTGIVHCREFIEHAISGTTGSQHPRTSWHRIREFELPAFPPEEQSKIADVIWTAHNSILACEEAISIGAELKRKAMRDLFTKGLRGNSQIETEFGLAPETWLSMALDDCAKVQTGVAKGRKFENAEMVDVPYLRVANVQDGHLDLSEMKEIHIRRSEVERYRLQTGDVVLTEGGDFDKLGRGFIWRGELELCVHQNHVFAVRPDRERLLPEFFAYLAQSAYGKAYFLKVAHKTTNLACINSTKLKAFPVLIPPTLDEQREIVEILDAIDRKIQLHQRKRAVLEDLFKALLHKLMNGEIRVVDLDLSVLSKAALEGVAA</sequence>
<organism evidence="5 6">
    <name type="scientific">Bosea thiooxidans</name>
    <dbReference type="NCBI Taxonomy" id="53254"/>
    <lineage>
        <taxon>Bacteria</taxon>
        <taxon>Pseudomonadati</taxon>
        <taxon>Pseudomonadota</taxon>
        <taxon>Alphaproteobacteria</taxon>
        <taxon>Hyphomicrobiales</taxon>
        <taxon>Boseaceae</taxon>
        <taxon>Bosea</taxon>
    </lineage>
</organism>
<reference evidence="5 6" key="1">
    <citation type="submission" date="2015-10" db="EMBL/GenBank/DDBJ databases">
        <title>Draft genome of Bosea thiooxidans.</title>
        <authorList>
            <person name="Wang X."/>
        </authorList>
    </citation>
    <scope>NUCLEOTIDE SEQUENCE [LARGE SCALE GENOMIC DNA]</scope>
    <source>
        <strain evidence="5 6">CGMCC 9174</strain>
    </source>
</reference>
<keyword evidence="2" id="KW-0680">Restriction system</keyword>
<comment type="similarity">
    <text evidence="1">Belongs to the type-I restriction system S methylase family.</text>
</comment>
<evidence type="ECO:0000313" key="6">
    <source>
        <dbReference type="Proteomes" id="UP000051562"/>
    </source>
</evidence>
<keyword evidence="6" id="KW-1185">Reference proteome</keyword>
<comment type="caution">
    <text evidence="5">The sequence shown here is derived from an EMBL/GenBank/DDBJ whole genome shotgun (WGS) entry which is preliminary data.</text>
</comment>
<dbReference type="InterPro" id="IPR000055">
    <property type="entry name" value="Restrct_endonuc_typeI_TRD"/>
</dbReference>
<dbReference type="SUPFAM" id="SSF116734">
    <property type="entry name" value="DNA methylase specificity domain"/>
    <property type="match status" value="2"/>
</dbReference>
<dbReference type="EMBL" id="LMAR01000064">
    <property type="protein sequence ID" value="KQK28657.1"/>
    <property type="molecule type" value="Genomic_DNA"/>
</dbReference>
<evidence type="ECO:0000313" key="5">
    <source>
        <dbReference type="EMBL" id="KQK28657.1"/>
    </source>
</evidence>
<feature type="domain" description="Type I restriction modification DNA specificity" evidence="4">
    <location>
        <begin position="201"/>
        <end position="386"/>
    </location>
</feature>
<evidence type="ECO:0000256" key="2">
    <source>
        <dbReference type="ARBA" id="ARBA00022747"/>
    </source>
</evidence>
<evidence type="ECO:0000256" key="1">
    <source>
        <dbReference type="ARBA" id="ARBA00010923"/>
    </source>
</evidence>
<protein>
    <recommendedName>
        <fullName evidence="4">Type I restriction modification DNA specificity domain-containing protein</fullName>
    </recommendedName>
</protein>
<accession>A0A0Q3LZ20</accession>
<dbReference type="GO" id="GO:0009307">
    <property type="term" value="P:DNA restriction-modification system"/>
    <property type="evidence" value="ECO:0007669"/>
    <property type="project" value="UniProtKB-KW"/>
</dbReference>
<keyword evidence="3" id="KW-0238">DNA-binding</keyword>
<gene>
    <name evidence="5" type="ORF">ARD30_21000</name>
</gene>
<evidence type="ECO:0000256" key="3">
    <source>
        <dbReference type="ARBA" id="ARBA00023125"/>
    </source>
</evidence>
<dbReference type="PANTHER" id="PTHR30408:SF12">
    <property type="entry name" value="TYPE I RESTRICTION ENZYME MJAVIII SPECIFICITY SUBUNIT"/>
    <property type="match status" value="1"/>
</dbReference>
<dbReference type="Gene3D" id="3.90.220.20">
    <property type="entry name" value="DNA methylase specificity domains"/>
    <property type="match status" value="2"/>
</dbReference>
<name>A0A0Q3LZ20_9HYPH</name>
<dbReference type="InterPro" id="IPR044946">
    <property type="entry name" value="Restrct_endonuc_typeI_TRD_sf"/>
</dbReference>
<dbReference type="Pfam" id="PF01420">
    <property type="entry name" value="Methylase_S"/>
    <property type="match status" value="1"/>
</dbReference>
<dbReference type="PANTHER" id="PTHR30408">
    <property type="entry name" value="TYPE-1 RESTRICTION ENZYME ECOKI SPECIFICITY PROTEIN"/>
    <property type="match status" value="1"/>
</dbReference>
<evidence type="ECO:0000259" key="4">
    <source>
        <dbReference type="Pfam" id="PF01420"/>
    </source>
</evidence>
<dbReference type="RefSeq" id="WP_055730005.1">
    <property type="nucleotide sequence ID" value="NZ_LMAR01000064.1"/>
</dbReference>
<dbReference type="CDD" id="cd17253">
    <property type="entry name" value="RMtype1_S_Eco933I-TRD2-CR2_like"/>
    <property type="match status" value="1"/>
</dbReference>